<dbReference type="InterPro" id="IPR036259">
    <property type="entry name" value="MFS_trans_sf"/>
</dbReference>
<proteinExistence type="predicted"/>
<evidence type="ECO:0000313" key="9">
    <source>
        <dbReference type="EMBL" id="TDC00454.1"/>
    </source>
</evidence>
<feature type="transmembrane region" description="Helical" evidence="7">
    <location>
        <begin position="231"/>
        <end position="251"/>
    </location>
</feature>
<dbReference type="Pfam" id="PF07690">
    <property type="entry name" value="MFS_1"/>
    <property type="match status" value="1"/>
</dbReference>
<name>A0ABY2DJL2_9ACTN</name>
<dbReference type="SUPFAM" id="SSF103473">
    <property type="entry name" value="MFS general substrate transporter"/>
    <property type="match status" value="1"/>
</dbReference>
<dbReference type="Gene3D" id="1.20.1250.20">
    <property type="entry name" value="MFS general substrate transporter like domains"/>
    <property type="match status" value="1"/>
</dbReference>
<gene>
    <name evidence="9" type="ORF">E1091_04835</name>
</gene>
<keyword evidence="4 7" id="KW-1133">Transmembrane helix</keyword>
<accession>A0ABY2DJL2</accession>
<organism evidence="9 10">
    <name type="scientific">Micromonospora fluostatini</name>
    <dbReference type="NCBI Taxonomy" id="1629071"/>
    <lineage>
        <taxon>Bacteria</taxon>
        <taxon>Bacillati</taxon>
        <taxon>Actinomycetota</taxon>
        <taxon>Actinomycetes</taxon>
        <taxon>Micromonosporales</taxon>
        <taxon>Micromonosporaceae</taxon>
        <taxon>Micromonospora</taxon>
    </lineage>
</organism>
<feature type="domain" description="Major facilitator superfamily (MFS) profile" evidence="8">
    <location>
        <begin position="1"/>
        <end position="295"/>
    </location>
</feature>
<dbReference type="Proteomes" id="UP000295626">
    <property type="component" value="Unassembled WGS sequence"/>
</dbReference>
<dbReference type="InterPro" id="IPR011701">
    <property type="entry name" value="MFS"/>
</dbReference>
<evidence type="ECO:0000259" key="8">
    <source>
        <dbReference type="PROSITE" id="PS50850"/>
    </source>
</evidence>
<evidence type="ECO:0000256" key="2">
    <source>
        <dbReference type="ARBA" id="ARBA00022448"/>
    </source>
</evidence>
<feature type="transmembrane region" description="Helical" evidence="7">
    <location>
        <begin position="138"/>
        <end position="156"/>
    </location>
</feature>
<dbReference type="PANTHER" id="PTHR42718:SF9">
    <property type="entry name" value="MAJOR FACILITATOR SUPERFAMILY MULTIDRUG TRANSPORTER MFSC"/>
    <property type="match status" value="1"/>
</dbReference>
<feature type="region of interest" description="Disordered" evidence="6">
    <location>
        <begin position="296"/>
        <end position="323"/>
    </location>
</feature>
<feature type="transmembrane region" description="Helical" evidence="7">
    <location>
        <begin position="38"/>
        <end position="57"/>
    </location>
</feature>
<feature type="transmembrane region" description="Helical" evidence="7">
    <location>
        <begin position="168"/>
        <end position="188"/>
    </location>
</feature>
<evidence type="ECO:0000256" key="7">
    <source>
        <dbReference type="SAM" id="Phobius"/>
    </source>
</evidence>
<feature type="compositionally biased region" description="Low complexity" evidence="6">
    <location>
        <begin position="302"/>
        <end position="323"/>
    </location>
</feature>
<comment type="caution">
    <text evidence="9">The sequence shown here is derived from an EMBL/GenBank/DDBJ whole genome shotgun (WGS) entry which is preliminary data.</text>
</comment>
<feature type="transmembrane region" description="Helical" evidence="7">
    <location>
        <begin position="194"/>
        <end position="219"/>
    </location>
</feature>
<keyword evidence="10" id="KW-1185">Reference proteome</keyword>
<keyword evidence="5 7" id="KW-0472">Membrane</keyword>
<feature type="transmembrane region" description="Helical" evidence="7">
    <location>
        <begin position="69"/>
        <end position="90"/>
    </location>
</feature>
<dbReference type="InterPro" id="IPR020846">
    <property type="entry name" value="MFS_dom"/>
</dbReference>
<dbReference type="EMBL" id="SMKE01000104">
    <property type="protein sequence ID" value="TDC00454.1"/>
    <property type="molecule type" value="Genomic_DNA"/>
</dbReference>
<feature type="transmembrane region" description="Helical" evidence="7">
    <location>
        <begin position="102"/>
        <end position="126"/>
    </location>
</feature>
<comment type="subcellular location">
    <subcellularLocation>
        <location evidence="1">Cell membrane</location>
        <topology evidence="1">Multi-pass membrane protein</topology>
    </subcellularLocation>
</comment>
<dbReference type="PROSITE" id="PS50850">
    <property type="entry name" value="MFS"/>
    <property type="match status" value="1"/>
</dbReference>
<evidence type="ECO:0000313" key="10">
    <source>
        <dbReference type="Proteomes" id="UP000295626"/>
    </source>
</evidence>
<feature type="non-terminal residue" evidence="9">
    <location>
        <position position="1"/>
    </location>
</feature>
<feature type="transmembrane region" description="Helical" evidence="7">
    <location>
        <begin position="6"/>
        <end position="26"/>
    </location>
</feature>
<evidence type="ECO:0000256" key="3">
    <source>
        <dbReference type="ARBA" id="ARBA00022692"/>
    </source>
</evidence>
<feature type="transmembrane region" description="Helical" evidence="7">
    <location>
        <begin position="271"/>
        <end position="291"/>
    </location>
</feature>
<sequence>FGWRAVFAINVPLGLTAYVLAVRVLPRTPHPASGTRPDWVGSMLLMVGLGAATTLLLRPATTWDSHDTTLLAGAVLALLGFLAAQLRVPSPTLELRMFARPAFTGAALAVLLSRVLTIGGTVYLALYLADALDLSPTTAGLLMTPVFIAQMITGLIGSKMLSYCAPGLVIGLGYALKAAGLAALALIITPGTPWWLLLVPLLAWGAGGGIAGAPVMAVAVNVTAPERVGMVAGTISTLAAVGAGVGTAVLGTIFTAHGGAGPQAVTDGTRAVLVTCAALSATAVLTTLILINPRRVPRPKPSGADAPSGSSPSPRSRTAGSRS</sequence>
<evidence type="ECO:0000256" key="4">
    <source>
        <dbReference type="ARBA" id="ARBA00022989"/>
    </source>
</evidence>
<evidence type="ECO:0000256" key="6">
    <source>
        <dbReference type="SAM" id="MobiDB-lite"/>
    </source>
</evidence>
<keyword evidence="3 7" id="KW-0812">Transmembrane</keyword>
<reference evidence="9 10" key="1">
    <citation type="submission" date="2019-02" db="EMBL/GenBank/DDBJ databases">
        <title>Draft genome sequences of novel Actinobacteria.</title>
        <authorList>
            <person name="Sahin N."/>
            <person name="Ay H."/>
            <person name="Saygin H."/>
        </authorList>
    </citation>
    <scope>NUCLEOTIDE SEQUENCE [LARGE SCALE GENOMIC DNA]</scope>
    <source>
        <strain evidence="9 10">JCM 30529</strain>
    </source>
</reference>
<protein>
    <submittedName>
        <fullName evidence="9">MFS transporter</fullName>
    </submittedName>
</protein>
<evidence type="ECO:0000256" key="5">
    <source>
        <dbReference type="ARBA" id="ARBA00023136"/>
    </source>
</evidence>
<evidence type="ECO:0000256" key="1">
    <source>
        <dbReference type="ARBA" id="ARBA00004651"/>
    </source>
</evidence>
<keyword evidence="2" id="KW-0813">Transport</keyword>
<dbReference type="PANTHER" id="PTHR42718">
    <property type="entry name" value="MAJOR FACILITATOR SUPERFAMILY MULTIDRUG TRANSPORTER MFSC"/>
    <property type="match status" value="1"/>
</dbReference>